<dbReference type="NCBIfam" id="TIGR00506">
    <property type="entry name" value="ribB"/>
    <property type="match status" value="1"/>
</dbReference>
<gene>
    <name evidence="13" type="ORF">Cvel_4363</name>
</gene>
<accession>A0A0G4G8S0</accession>
<keyword evidence="4" id="KW-0686">Riboflavin biosynthesis</keyword>
<organism evidence="13">
    <name type="scientific">Chromera velia CCMP2878</name>
    <dbReference type="NCBI Taxonomy" id="1169474"/>
    <lineage>
        <taxon>Eukaryota</taxon>
        <taxon>Sar</taxon>
        <taxon>Alveolata</taxon>
        <taxon>Colpodellida</taxon>
        <taxon>Chromeraceae</taxon>
        <taxon>Chromera</taxon>
    </lineage>
</organism>
<feature type="compositionally biased region" description="Basic and acidic residues" evidence="10">
    <location>
        <begin position="546"/>
        <end position="555"/>
    </location>
</feature>
<sequence>MGIFVDPPSSLCRGARVCFLFFLLLGVHHVESKASAFVHSLSKRRLTRKGIFLAGSNGVLSAAFEEFEGEPRSNKRPSAFKHTRGERGASFGAGHRGGHTGAARGRVSSTEGGNDGLPRTVMAAAVAAHGQGRALVEREFEAAQMAEKMGKQTRVAAGRGPQSRALSAVTAKSAAASHPRHLDPVCVTHFVAECDMPTARGEFRMRGYKHVDSRGRASDIVVMVSGNLAGREAVPFRVHDQCMTSEVFGSRRCDCKEQLDLALDFVQKDGGAVVYLQQEGRGIGLANKIAAYALQDEGWDTVDANRKLGFEDDVRSYDAIPFIVNDLGVGSVRLMTNNPRKVRLLTDLGVRIAGTIPLLVAPSLHNWKYMHAKATRMHHMMPHLLDETAEVNGKGKGDASSEDEEEGEHGWGHHRDSTPAGHVLGHGQRRLKSFKVPSNTRHLVELKDDDEEETETSSEASDGGDSSSSSSASSTSASAPCRSYDEGCGGHESSSDNGGGWVKCGPSHSSSASVSSPSPCAAPAPRKESGGGGGLFSLGGGHRKVKEREESETLSRSRKGHTDAAALSTSLPVSHPWADLGPEEIKEASRSLRWRLGRKSVELALGELKKGGTVAVTDDESRENEGDLIQAAEHATPESMAFMIRHTSGILCVPMLRERVDLLEIPPMGIKNEDPRGTAFTVSVDLAFNTTTGISASDRAATCRHLASVAAVAGDFQRPGHVFPLIYTPGGVFRRGGHTEASVDLMFLAGLQPCAVIGEMISEKRPTEMARYDEMKALCQSHGVVMTTIEDMKCFIMEKHFGIKIPDGDL</sequence>
<dbReference type="NCBIfam" id="NF001591">
    <property type="entry name" value="PRK00393.1"/>
    <property type="match status" value="1"/>
</dbReference>
<reference evidence="13" key="1">
    <citation type="submission" date="2014-11" db="EMBL/GenBank/DDBJ databases">
        <authorList>
            <person name="Otto D Thomas"/>
            <person name="Naeem Raeece"/>
        </authorList>
    </citation>
    <scope>NUCLEOTIDE SEQUENCE</scope>
</reference>
<dbReference type="CDD" id="cd00641">
    <property type="entry name" value="GTP_cyclohydro2"/>
    <property type="match status" value="1"/>
</dbReference>
<feature type="compositionally biased region" description="Basic residues" evidence="10">
    <location>
        <begin position="74"/>
        <end position="84"/>
    </location>
</feature>
<dbReference type="InterPro" id="IPR017945">
    <property type="entry name" value="DHBP_synth_RibB-like_a/b_dom"/>
</dbReference>
<dbReference type="InterPro" id="IPR000926">
    <property type="entry name" value="RibA"/>
</dbReference>
<evidence type="ECO:0000313" key="13">
    <source>
        <dbReference type="EMBL" id="CEM25234.1"/>
    </source>
</evidence>
<keyword evidence="5" id="KW-0479">Metal-binding</keyword>
<evidence type="ECO:0000256" key="8">
    <source>
        <dbReference type="ARBA" id="ARBA00023134"/>
    </source>
</evidence>
<feature type="signal peptide" evidence="11">
    <location>
        <begin position="1"/>
        <end position="32"/>
    </location>
</feature>
<feature type="compositionally biased region" description="Low complexity" evidence="10">
    <location>
        <begin position="457"/>
        <end position="479"/>
    </location>
</feature>
<dbReference type="GO" id="GO:0005829">
    <property type="term" value="C:cytosol"/>
    <property type="evidence" value="ECO:0007669"/>
    <property type="project" value="TreeGrafter"/>
</dbReference>
<comment type="similarity">
    <text evidence="2">In the N-terminal section; belongs to the DHBP synthase family.</text>
</comment>
<feature type="compositionally biased region" description="Gly residues" evidence="10">
    <location>
        <begin position="530"/>
        <end position="540"/>
    </location>
</feature>
<dbReference type="SUPFAM" id="SSF55821">
    <property type="entry name" value="YrdC/RibB"/>
    <property type="match status" value="1"/>
</dbReference>
<dbReference type="InterPro" id="IPR032677">
    <property type="entry name" value="GTP_cyclohydro_II"/>
</dbReference>
<evidence type="ECO:0000256" key="7">
    <source>
        <dbReference type="ARBA" id="ARBA00022801"/>
    </source>
</evidence>
<dbReference type="Gene3D" id="3.40.50.10990">
    <property type="entry name" value="GTP cyclohydrolase II"/>
    <property type="match status" value="1"/>
</dbReference>
<proteinExistence type="inferred from homology"/>
<dbReference type="GO" id="GO:0005525">
    <property type="term" value="F:GTP binding"/>
    <property type="evidence" value="ECO:0007669"/>
    <property type="project" value="UniProtKB-KW"/>
</dbReference>
<evidence type="ECO:0000256" key="9">
    <source>
        <dbReference type="ARBA" id="ARBA00049295"/>
    </source>
</evidence>
<dbReference type="GO" id="GO:0003935">
    <property type="term" value="F:GTP cyclohydrolase II activity"/>
    <property type="evidence" value="ECO:0007669"/>
    <property type="project" value="UniProtKB-EC"/>
</dbReference>
<keyword evidence="6" id="KW-0547">Nucleotide-binding</keyword>
<feature type="compositionally biased region" description="Basic and acidic residues" evidence="10">
    <location>
        <begin position="408"/>
        <end position="417"/>
    </location>
</feature>
<evidence type="ECO:0000256" key="10">
    <source>
        <dbReference type="SAM" id="MobiDB-lite"/>
    </source>
</evidence>
<dbReference type="AlphaFoldDB" id="A0A0G4G8S0"/>
<evidence type="ECO:0000256" key="1">
    <source>
        <dbReference type="ARBA" id="ARBA00005104"/>
    </source>
</evidence>
<name>A0A0G4G8S0_9ALVE</name>
<dbReference type="SUPFAM" id="SSF142695">
    <property type="entry name" value="RibA-like"/>
    <property type="match status" value="1"/>
</dbReference>
<feature type="compositionally biased region" description="Low complexity" evidence="10">
    <location>
        <begin position="506"/>
        <end position="524"/>
    </location>
</feature>
<keyword evidence="8" id="KW-0342">GTP-binding</keyword>
<dbReference type="PANTHER" id="PTHR21327:SF47">
    <property type="entry name" value="GTP CYCLOHYDROLASE II DOMAIN-CONTAINING PROTEIN"/>
    <property type="match status" value="1"/>
</dbReference>
<dbReference type="InterPro" id="IPR000422">
    <property type="entry name" value="DHBP_synthase_RibB"/>
</dbReference>
<feature type="region of interest" description="Disordered" evidence="10">
    <location>
        <begin position="71"/>
        <end position="116"/>
    </location>
</feature>
<evidence type="ECO:0000256" key="3">
    <source>
        <dbReference type="ARBA" id="ARBA00012762"/>
    </source>
</evidence>
<feature type="region of interest" description="Disordered" evidence="10">
    <location>
        <begin position="390"/>
        <end position="570"/>
    </location>
</feature>
<evidence type="ECO:0000256" key="4">
    <source>
        <dbReference type="ARBA" id="ARBA00022619"/>
    </source>
</evidence>
<dbReference type="Pfam" id="PF00926">
    <property type="entry name" value="DHBP_synthase"/>
    <property type="match status" value="1"/>
</dbReference>
<keyword evidence="11" id="KW-0732">Signal</keyword>
<evidence type="ECO:0000256" key="6">
    <source>
        <dbReference type="ARBA" id="ARBA00022741"/>
    </source>
</evidence>
<comment type="catalytic activity">
    <reaction evidence="9">
        <text>GTP + 4 H2O = 2,5-diamino-6-hydroxy-4-(5-phosphoribosylamino)-pyrimidine + formate + 2 phosphate + 3 H(+)</text>
        <dbReference type="Rhea" id="RHEA:23704"/>
        <dbReference type="ChEBI" id="CHEBI:15377"/>
        <dbReference type="ChEBI" id="CHEBI:15378"/>
        <dbReference type="ChEBI" id="CHEBI:15740"/>
        <dbReference type="ChEBI" id="CHEBI:37565"/>
        <dbReference type="ChEBI" id="CHEBI:43474"/>
        <dbReference type="ChEBI" id="CHEBI:58614"/>
        <dbReference type="EC" id="3.5.4.25"/>
    </reaction>
</comment>
<evidence type="ECO:0000256" key="11">
    <source>
        <dbReference type="SAM" id="SignalP"/>
    </source>
</evidence>
<feature type="domain" description="GTP cyclohydrolase II" evidence="12">
    <location>
        <begin position="191"/>
        <end position="357"/>
    </location>
</feature>
<keyword evidence="7" id="KW-0378">Hydrolase</keyword>
<dbReference type="InterPro" id="IPR036144">
    <property type="entry name" value="RibA-like_sf"/>
</dbReference>
<dbReference type="EMBL" id="CDMZ01000992">
    <property type="protein sequence ID" value="CEM25234.1"/>
    <property type="molecule type" value="Genomic_DNA"/>
</dbReference>
<comment type="pathway">
    <text evidence="1">Cofactor biosynthesis; riboflavin biosynthesis.</text>
</comment>
<dbReference type="VEuPathDB" id="CryptoDB:Cvel_4363"/>
<dbReference type="EC" id="3.5.4.25" evidence="3"/>
<protein>
    <recommendedName>
        <fullName evidence="3">GTP cyclohydrolase II</fullName>
        <ecNumber evidence="3">3.5.4.25</ecNumber>
    </recommendedName>
</protein>
<dbReference type="GO" id="GO:0009231">
    <property type="term" value="P:riboflavin biosynthetic process"/>
    <property type="evidence" value="ECO:0007669"/>
    <property type="project" value="UniProtKB-UniPathway"/>
</dbReference>
<dbReference type="GO" id="GO:0008686">
    <property type="term" value="F:3,4-dihydroxy-2-butanone-4-phosphate synthase activity"/>
    <property type="evidence" value="ECO:0007669"/>
    <property type="project" value="InterPro"/>
</dbReference>
<feature type="chain" id="PRO_5005189667" description="GTP cyclohydrolase II" evidence="11">
    <location>
        <begin position="33"/>
        <end position="810"/>
    </location>
</feature>
<dbReference type="Gene3D" id="3.90.870.10">
    <property type="entry name" value="DHBP synthase"/>
    <property type="match status" value="1"/>
</dbReference>
<dbReference type="Pfam" id="PF00925">
    <property type="entry name" value="GTP_cyclohydro2"/>
    <property type="match status" value="1"/>
</dbReference>
<evidence type="ECO:0000256" key="5">
    <source>
        <dbReference type="ARBA" id="ARBA00022723"/>
    </source>
</evidence>
<evidence type="ECO:0000256" key="2">
    <source>
        <dbReference type="ARBA" id="ARBA00005520"/>
    </source>
</evidence>
<evidence type="ECO:0000259" key="12">
    <source>
        <dbReference type="Pfam" id="PF00925"/>
    </source>
</evidence>
<dbReference type="GO" id="GO:0046872">
    <property type="term" value="F:metal ion binding"/>
    <property type="evidence" value="ECO:0007669"/>
    <property type="project" value="UniProtKB-KW"/>
</dbReference>
<dbReference type="UniPathway" id="UPA00275">
    <property type="reaction ID" value="UER00400"/>
</dbReference>
<dbReference type="PANTHER" id="PTHR21327">
    <property type="entry name" value="GTP CYCLOHYDROLASE II-RELATED"/>
    <property type="match status" value="1"/>
</dbReference>
<feature type="compositionally biased region" description="Acidic residues" evidence="10">
    <location>
        <begin position="447"/>
        <end position="456"/>
    </location>
</feature>